<protein>
    <recommendedName>
        <fullName evidence="4">DUF1460 domain-containing protein</fullName>
    </recommendedName>
</protein>
<comment type="caution">
    <text evidence="2">The sequence shown here is derived from an EMBL/GenBank/DDBJ whole genome shotgun (WGS) entry which is preliminary data.</text>
</comment>
<keyword evidence="1" id="KW-0732">Signal</keyword>
<dbReference type="Gene3D" id="2.30.260.10">
    <property type="entry name" value="putative xylanase like domain"/>
    <property type="match status" value="1"/>
</dbReference>
<evidence type="ECO:0000313" key="2">
    <source>
        <dbReference type="EMBL" id="GGI91815.1"/>
    </source>
</evidence>
<dbReference type="InterPro" id="IPR010846">
    <property type="entry name" value="AmiA-like"/>
</dbReference>
<dbReference type="EMBL" id="BMOB01000012">
    <property type="protein sequence ID" value="GGI91815.1"/>
    <property type="molecule type" value="Genomic_DNA"/>
</dbReference>
<dbReference type="Proteomes" id="UP000630149">
    <property type="component" value="Unassembled WGS sequence"/>
</dbReference>
<evidence type="ECO:0000256" key="1">
    <source>
        <dbReference type="SAM" id="SignalP"/>
    </source>
</evidence>
<dbReference type="RefSeq" id="WP_131777364.1">
    <property type="nucleotide sequence ID" value="NZ_BMOB01000012.1"/>
</dbReference>
<feature type="chain" id="PRO_5037656125" description="DUF1460 domain-containing protein" evidence="1">
    <location>
        <begin position="25"/>
        <end position="337"/>
    </location>
</feature>
<gene>
    <name evidence="2" type="ORF">GCM10007966_20610</name>
</gene>
<feature type="signal peptide" evidence="1">
    <location>
        <begin position="1"/>
        <end position="24"/>
    </location>
</feature>
<organism evidence="2 3">
    <name type="scientific">Legionella impletisoli</name>
    <dbReference type="NCBI Taxonomy" id="343510"/>
    <lineage>
        <taxon>Bacteria</taxon>
        <taxon>Pseudomonadati</taxon>
        <taxon>Pseudomonadota</taxon>
        <taxon>Gammaproteobacteria</taxon>
        <taxon>Legionellales</taxon>
        <taxon>Legionellaceae</taxon>
        <taxon>Legionella</taxon>
    </lineage>
</organism>
<proteinExistence type="predicted"/>
<dbReference type="AlphaFoldDB" id="A0A917NDD7"/>
<keyword evidence="3" id="KW-1185">Reference proteome</keyword>
<dbReference type="Gene3D" id="1.10.3670.10">
    <property type="entry name" value="Putative xylanase like domain"/>
    <property type="match status" value="1"/>
</dbReference>
<dbReference type="InterPro" id="IPR038765">
    <property type="entry name" value="Papain-like_cys_pep_sf"/>
</dbReference>
<reference evidence="2" key="1">
    <citation type="journal article" date="2014" name="Int. J. Syst. Evol. Microbiol.">
        <title>Complete genome sequence of Corynebacterium casei LMG S-19264T (=DSM 44701T), isolated from a smear-ripened cheese.</title>
        <authorList>
            <consortium name="US DOE Joint Genome Institute (JGI-PGF)"/>
            <person name="Walter F."/>
            <person name="Albersmeier A."/>
            <person name="Kalinowski J."/>
            <person name="Ruckert C."/>
        </authorList>
    </citation>
    <scope>NUCLEOTIDE SEQUENCE</scope>
    <source>
        <strain evidence="2">JCM 13919</strain>
    </source>
</reference>
<reference evidence="2" key="2">
    <citation type="submission" date="2020-09" db="EMBL/GenBank/DDBJ databases">
        <authorList>
            <person name="Sun Q."/>
            <person name="Ohkuma M."/>
        </authorList>
    </citation>
    <scope>NUCLEOTIDE SEQUENCE</scope>
    <source>
        <strain evidence="2">JCM 13919</strain>
    </source>
</reference>
<dbReference type="OrthoDB" id="8740273at2"/>
<accession>A0A917NDD7</accession>
<dbReference type="Pfam" id="PF07313">
    <property type="entry name" value="AmiA-like"/>
    <property type="match status" value="1"/>
</dbReference>
<name>A0A917NDD7_9GAMM</name>
<evidence type="ECO:0000313" key="3">
    <source>
        <dbReference type="Proteomes" id="UP000630149"/>
    </source>
</evidence>
<sequence>MKNHIVLKHFLAAVVLTLTTVSFSATTIYKEQEADKIIAQLYHRLNEKPILSMSDRIDAFSEALLGKPYLLGALGEGSEGEFDQFPLYRCDAFDCETYVDTVLALALSNNLNTFKRCIRNIRYRDGQVNFTDRNHFASRDWNGNNQRQSYVKDITLSITNEKQTLVAKWAKTTIDKPSWYRFFTHSKIRVEGLSEQEKNEKLTALKQLGSTLEVAETKIPYIPLNELFNERGEPNQYVFNQIPHASIIEIVRPNWDLRKQIGTALHVSHLGFGIWVNGNLMFREASSIHQKTVDVLLIDYLRDALKSPTIKGINIQIVVPEDTLEEDCRVPNSLIHP</sequence>
<dbReference type="Gene3D" id="1.10.287.520">
    <property type="entry name" value="Helix hairpin bin"/>
    <property type="match status" value="1"/>
</dbReference>
<evidence type="ECO:0008006" key="4">
    <source>
        <dbReference type="Google" id="ProtNLM"/>
    </source>
</evidence>
<dbReference type="SUPFAM" id="SSF54001">
    <property type="entry name" value="Cysteine proteinases"/>
    <property type="match status" value="1"/>
</dbReference>